<evidence type="ECO:0000256" key="11">
    <source>
        <dbReference type="ARBA" id="ARBA00025034"/>
    </source>
</evidence>
<comment type="function">
    <text evidence="11">Required for the insertion and/or proper folding and/or complex formation of integral membrane proteins into the membrane. Involved in integration of membrane proteins that insert both dependently and independently of the Sec translocase complex, as well as at least some lipoproteins. Aids folding of multispanning membrane proteins.</text>
</comment>
<dbReference type="GeneID" id="92749476"/>
<dbReference type="RefSeq" id="WP_070449834.1">
    <property type="nucleotide sequence ID" value="NZ_CP047198.1"/>
</dbReference>
<dbReference type="Pfam" id="PF02096">
    <property type="entry name" value="60KD_IMP"/>
    <property type="match status" value="1"/>
</dbReference>
<sequence length="326" mass="37091">MLNFIYWPISWVLKFWHEVLGFILPKDSGISWILAIVLLTCTVRLLLLKPMVNQMRSTRKMQEMQPRMQEIREKYKGDQQKIAEETQKLYREMGTNPLASCIVPLVQMPIFIGLLHVLRSFNRTGDGGGVGLGFTVEQNRNTANYAFPPSDVQSFLDADFLGVPLSAYMSMPEEMFAAFGNADLTRANIIAVCAPLVVLCAAFTHFNARIMINRQAARKAAGKTAKPQGEMAAMMESQMGMMNKMMLWFFPIMILATGVIWHIGLLFYMLTNNVWTFFQTRFLNNKMDAEEAAEEARKVEMKRTTAPAPGARKVDRRTKKQRKQGN</sequence>
<dbReference type="NCBIfam" id="NF002899">
    <property type="entry name" value="PRK03449.1"/>
    <property type="match status" value="1"/>
</dbReference>
<dbReference type="GO" id="GO:0015031">
    <property type="term" value="P:protein transport"/>
    <property type="evidence" value="ECO:0007669"/>
    <property type="project" value="UniProtKB-KW"/>
</dbReference>
<dbReference type="GO" id="GO:0051205">
    <property type="term" value="P:protein insertion into membrane"/>
    <property type="evidence" value="ECO:0007669"/>
    <property type="project" value="TreeGrafter"/>
</dbReference>
<proteinExistence type="inferred from homology"/>
<feature type="compositionally biased region" description="Basic and acidic residues" evidence="17">
    <location>
        <begin position="294"/>
        <end position="303"/>
    </location>
</feature>
<evidence type="ECO:0000313" key="23">
    <source>
        <dbReference type="Proteomes" id="UP000683520"/>
    </source>
</evidence>
<evidence type="ECO:0000256" key="16">
    <source>
        <dbReference type="RuleBase" id="RU003945"/>
    </source>
</evidence>
<keyword evidence="9 18" id="KW-0472">Membrane</keyword>
<evidence type="ECO:0000313" key="21">
    <source>
        <dbReference type="EMBL" id="QXB19363.1"/>
    </source>
</evidence>
<evidence type="ECO:0000256" key="12">
    <source>
        <dbReference type="ARBA" id="ARBA00026028"/>
    </source>
</evidence>
<name>A0AAP7CCD4_9CORY</name>
<dbReference type="EMBL" id="CP077302">
    <property type="protein sequence ID" value="QXB19363.1"/>
    <property type="molecule type" value="Genomic_DNA"/>
</dbReference>
<evidence type="ECO:0000256" key="2">
    <source>
        <dbReference type="ARBA" id="ARBA00010527"/>
    </source>
</evidence>
<feature type="transmembrane region" description="Helical" evidence="18">
    <location>
        <begin position="189"/>
        <end position="208"/>
    </location>
</feature>
<evidence type="ECO:0000256" key="1">
    <source>
        <dbReference type="ARBA" id="ARBA00004651"/>
    </source>
</evidence>
<evidence type="ECO:0000256" key="17">
    <source>
        <dbReference type="SAM" id="MobiDB-lite"/>
    </source>
</evidence>
<keyword evidence="10" id="KW-0143">Chaperone</keyword>
<feature type="domain" description="Membrane insertase YidC/Oxa/ALB C-terminal" evidence="19">
    <location>
        <begin position="32"/>
        <end position="284"/>
    </location>
</feature>
<keyword evidence="23" id="KW-1185">Reference proteome</keyword>
<dbReference type="Proteomes" id="UP000683520">
    <property type="component" value="Chromosome"/>
</dbReference>
<comment type="subcellular location">
    <subcellularLocation>
        <location evidence="1">Cell membrane</location>
        <topology evidence="1">Multi-pass membrane protein</topology>
    </subcellularLocation>
    <subcellularLocation>
        <location evidence="16">Membrane</location>
        <topology evidence="16">Multi-pass membrane protein</topology>
    </subcellularLocation>
</comment>
<keyword evidence="8 18" id="KW-1133">Transmembrane helix</keyword>
<evidence type="ECO:0000256" key="10">
    <source>
        <dbReference type="ARBA" id="ARBA00023186"/>
    </source>
</evidence>
<dbReference type="PANTHER" id="PTHR12428:SF65">
    <property type="entry name" value="CYTOCHROME C OXIDASE ASSEMBLY PROTEIN COX18, MITOCHONDRIAL"/>
    <property type="match status" value="1"/>
</dbReference>
<evidence type="ECO:0000313" key="22">
    <source>
        <dbReference type="Proteomes" id="UP000591626"/>
    </source>
</evidence>
<evidence type="ECO:0000259" key="19">
    <source>
        <dbReference type="Pfam" id="PF02096"/>
    </source>
</evidence>
<dbReference type="InterPro" id="IPR047196">
    <property type="entry name" value="YidC_ALB_C"/>
</dbReference>
<evidence type="ECO:0000256" key="6">
    <source>
        <dbReference type="ARBA" id="ARBA00022692"/>
    </source>
</evidence>
<protein>
    <recommendedName>
        <fullName evidence="3">Membrane protein insertase YidC</fullName>
    </recommendedName>
    <alternativeName>
        <fullName evidence="15">Foldase YidC</fullName>
    </alternativeName>
    <alternativeName>
        <fullName evidence="14">Membrane integrase YidC</fullName>
    </alternativeName>
    <alternativeName>
        <fullName evidence="13">Membrane protein YidC</fullName>
    </alternativeName>
</protein>
<feature type="transmembrane region" description="Helical" evidence="18">
    <location>
        <begin position="245"/>
        <end position="270"/>
    </location>
</feature>
<keyword evidence="5" id="KW-1003">Cell membrane</keyword>
<feature type="region of interest" description="Disordered" evidence="17">
    <location>
        <begin position="293"/>
        <end position="326"/>
    </location>
</feature>
<evidence type="ECO:0000256" key="9">
    <source>
        <dbReference type="ARBA" id="ARBA00023136"/>
    </source>
</evidence>
<evidence type="ECO:0000256" key="4">
    <source>
        <dbReference type="ARBA" id="ARBA00022448"/>
    </source>
</evidence>
<dbReference type="NCBIfam" id="TIGR03592">
    <property type="entry name" value="yidC_oxa1_cterm"/>
    <property type="match status" value="1"/>
</dbReference>
<comment type="subunit">
    <text evidence="12">Interacts with the Sec translocase complex via SecD. Specifically interacts with transmembrane segments of nascent integral membrane proteins during membrane integration.</text>
</comment>
<evidence type="ECO:0000256" key="15">
    <source>
        <dbReference type="ARBA" id="ARBA00033342"/>
    </source>
</evidence>
<evidence type="ECO:0000256" key="18">
    <source>
        <dbReference type="SAM" id="Phobius"/>
    </source>
</evidence>
<evidence type="ECO:0000256" key="3">
    <source>
        <dbReference type="ARBA" id="ARBA00015325"/>
    </source>
</evidence>
<evidence type="ECO:0000256" key="13">
    <source>
        <dbReference type="ARBA" id="ARBA00031538"/>
    </source>
</evidence>
<dbReference type="EMBL" id="JAAUVV010000012">
    <property type="protein sequence ID" value="NJJ04112.1"/>
    <property type="molecule type" value="Genomic_DNA"/>
</dbReference>
<evidence type="ECO:0000256" key="8">
    <source>
        <dbReference type="ARBA" id="ARBA00022989"/>
    </source>
</evidence>
<feature type="transmembrane region" description="Helical" evidence="18">
    <location>
        <begin position="98"/>
        <end position="118"/>
    </location>
</feature>
<comment type="similarity">
    <text evidence="2">Belongs to the OXA1/ALB3/YidC family. Type 1 subfamily.</text>
</comment>
<keyword evidence="4" id="KW-0813">Transport</keyword>
<keyword evidence="7" id="KW-0653">Protein transport</keyword>
<dbReference type="GO" id="GO:0005886">
    <property type="term" value="C:plasma membrane"/>
    <property type="evidence" value="ECO:0007669"/>
    <property type="project" value="UniProtKB-SubCell"/>
</dbReference>
<reference evidence="21 23" key="2">
    <citation type="submission" date="2021-06" db="EMBL/GenBank/DDBJ databases">
        <title>FDA dAtabase for Regulatory Grade micrObial Sequences (FDA-ARGOS): Supporting development and validation of Infectious Disease Dx tests.</title>
        <authorList>
            <person name="Sproer C."/>
            <person name="Gronow S."/>
            <person name="Severitt S."/>
            <person name="Schroder I."/>
            <person name="Tallon L."/>
            <person name="Sadzewicz L."/>
            <person name="Zhao X."/>
            <person name="Boylan J."/>
            <person name="Ott S."/>
            <person name="Bowen H."/>
            <person name="Vavikolanu K."/>
            <person name="Mehta A."/>
            <person name="Aluvathingal J."/>
            <person name="Nadendla S."/>
            <person name="Lowell S."/>
            <person name="Myers T."/>
            <person name="Yan Y."/>
        </authorList>
    </citation>
    <scope>NUCLEOTIDE SEQUENCE [LARGE SCALE GENOMIC DNA]</scope>
    <source>
        <strain evidence="21 23">FDAARGOS 1425</strain>
    </source>
</reference>
<dbReference type="CDD" id="cd20070">
    <property type="entry name" value="5TM_YidC_Alb3"/>
    <property type="match status" value="1"/>
</dbReference>
<accession>A0AAP7CCD4</accession>
<dbReference type="InterPro" id="IPR001708">
    <property type="entry name" value="YidC/ALB3/OXA1/COX18"/>
</dbReference>
<dbReference type="InterPro" id="IPR028055">
    <property type="entry name" value="YidC/Oxa/ALB_C"/>
</dbReference>
<dbReference type="GO" id="GO:0032977">
    <property type="term" value="F:membrane insertase activity"/>
    <property type="evidence" value="ECO:0007669"/>
    <property type="project" value="InterPro"/>
</dbReference>
<organism evidence="20 22">
    <name type="scientific">Corynebacterium coyleae</name>
    <dbReference type="NCBI Taxonomy" id="53374"/>
    <lineage>
        <taxon>Bacteria</taxon>
        <taxon>Bacillati</taxon>
        <taxon>Actinomycetota</taxon>
        <taxon>Actinomycetes</taxon>
        <taxon>Mycobacteriales</taxon>
        <taxon>Corynebacteriaceae</taxon>
        <taxon>Corynebacterium</taxon>
    </lineage>
</organism>
<dbReference type="PANTHER" id="PTHR12428">
    <property type="entry name" value="OXA1"/>
    <property type="match status" value="1"/>
</dbReference>
<feature type="compositionally biased region" description="Basic residues" evidence="17">
    <location>
        <begin position="314"/>
        <end position="326"/>
    </location>
</feature>
<gene>
    <name evidence="20" type="primary">yidC</name>
    <name evidence="20" type="ORF">HC138_07100</name>
    <name evidence="21" type="ORF">I6L55_04680</name>
</gene>
<evidence type="ECO:0000256" key="14">
    <source>
        <dbReference type="ARBA" id="ARBA00033245"/>
    </source>
</evidence>
<dbReference type="Proteomes" id="UP000591626">
    <property type="component" value="Unassembled WGS sequence"/>
</dbReference>
<evidence type="ECO:0000256" key="5">
    <source>
        <dbReference type="ARBA" id="ARBA00022475"/>
    </source>
</evidence>
<reference evidence="20 22" key="1">
    <citation type="submission" date="2020-03" db="EMBL/GenBank/DDBJ databases">
        <title>Draft genome sequences of bacterial isolates from the female urobiome.</title>
        <authorList>
            <person name="Miller-Ensminger T."/>
            <person name="Wolfe A.J."/>
            <person name="Putonti C."/>
        </authorList>
    </citation>
    <scope>NUCLEOTIDE SEQUENCE [LARGE SCALE GENOMIC DNA]</scope>
    <source>
        <strain evidence="20 22">UMB8490</strain>
    </source>
</reference>
<keyword evidence="6 16" id="KW-0812">Transmembrane</keyword>
<dbReference type="AlphaFoldDB" id="A0AAP7CCD4"/>
<evidence type="ECO:0000256" key="7">
    <source>
        <dbReference type="ARBA" id="ARBA00022927"/>
    </source>
</evidence>
<feature type="transmembrane region" description="Helical" evidence="18">
    <location>
        <begin position="29"/>
        <end position="47"/>
    </location>
</feature>
<evidence type="ECO:0000313" key="20">
    <source>
        <dbReference type="EMBL" id="NJJ04112.1"/>
    </source>
</evidence>